<dbReference type="CDD" id="cd07542">
    <property type="entry name" value="P-type_ATPase_cation"/>
    <property type="match status" value="1"/>
</dbReference>
<keyword evidence="6" id="KW-0597">Phosphoprotein</keyword>
<keyword evidence="5" id="KW-0813">Transport</keyword>
<dbReference type="FunFam" id="3.40.1110.10:FF:000026">
    <property type="entry name" value="Cation-transporting ATPase"/>
    <property type="match status" value="1"/>
</dbReference>
<evidence type="ECO:0000256" key="1">
    <source>
        <dbReference type="ARBA" id="ARBA00004107"/>
    </source>
</evidence>
<keyword evidence="9" id="KW-0547">Nucleotide-binding</keyword>
<evidence type="ECO:0000256" key="17">
    <source>
        <dbReference type="ARBA" id="ARBA00023228"/>
    </source>
</evidence>
<dbReference type="InterPro" id="IPR023214">
    <property type="entry name" value="HAD_sf"/>
</dbReference>
<dbReference type="GO" id="GO:0005765">
    <property type="term" value="C:lysosomal membrane"/>
    <property type="evidence" value="ECO:0007669"/>
    <property type="project" value="UniProtKB-SubCell"/>
</dbReference>
<feature type="transmembrane region" description="Helical" evidence="26">
    <location>
        <begin position="223"/>
        <end position="245"/>
    </location>
</feature>
<dbReference type="SUPFAM" id="SSF81653">
    <property type="entry name" value="Calcium ATPase, transduction domain A"/>
    <property type="match status" value="1"/>
</dbReference>
<keyword evidence="15 26" id="KW-0472">Membrane</keyword>
<evidence type="ECO:0000256" key="25">
    <source>
        <dbReference type="SAM" id="MobiDB-lite"/>
    </source>
</evidence>
<keyword evidence="18" id="KW-0968">Cytoplasmic vesicle</keyword>
<evidence type="ECO:0000256" key="24">
    <source>
        <dbReference type="ARBA" id="ARBA00074227"/>
    </source>
</evidence>
<feature type="transmembrane region" description="Helical" evidence="26">
    <location>
        <begin position="1036"/>
        <end position="1056"/>
    </location>
</feature>
<dbReference type="GO" id="GO:0034599">
    <property type="term" value="P:cellular response to oxidative stress"/>
    <property type="evidence" value="ECO:0007669"/>
    <property type="project" value="UniProtKB-ARBA"/>
</dbReference>
<dbReference type="InterPro" id="IPR001757">
    <property type="entry name" value="P_typ_ATPase"/>
</dbReference>
<feature type="transmembrane region" description="Helical" evidence="26">
    <location>
        <begin position="47"/>
        <end position="67"/>
    </location>
</feature>
<feature type="transmembrane region" description="Helical" evidence="26">
    <location>
        <begin position="251"/>
        <end position="271"/>
    </location>
</feature>
<dbReference type="GO" id="GO:0061909">
    <property type="term" value="P:autophagosome-lysosome fusion"/>
    <property type="evidence" value="ECO:0007669"/>
    <property type="project" value="UniProtKB-ARBA"/>
</dbReference>
<evidence type="ECO:0000256" key="26">
    <source>
        <dbReference type="SAM" id="Phobius"/>
    </source>
</evidence>
<name>A0A8D1ELQ9_PIG</name>
<keyword evidence="12" id="KW-0460">Magnesium</keyword>
<evidence type="ECO:0000259" key="27">
    <source>
        <dbReference type="Pfam" id="PF00122"/>
    </source>
</evidence>
<dbReference type="GO" id="GO:1900180">
    <property type="term" value="P:regulation of protein localization to nucleus"/>
    <property type="evidence" value="ECO:0007669"/>
    <property type="project" value="UniProtKB-ARBA"/>
</dbReference>
<dbReference type="Pfam" id="PF00122">
    <property type="entry name" value="E1-E2_ATPase"/>
    <property type="match status" value="1"/>
</dbReference>
<dbReference type="InterPro" id="IPR044492">
    <property type="entry name" value="P_typ_ATPase_HD_dom"/>
</dbReference>
<feature type="transmembrane region" description="Helical" evidence="26">
    <location>
        <begin position="894"/>
        <end position="913"/>
    </location>
</feature>
<evidence type="ECO:0000256" key="11">
    <source>
        <dbReference type="ARBA" id="ARBA00022840"/>
    </source>
</evidence>
<dbReference type="PRINTS" id="PR00119">
    <property type="entry name" value="CATATPASE"/>
</dbReference>
<feature type="domain" description="P5B-type ATPase N-terminal" evidence="28">
    <location>
        <begin position="34"/>
        <end position="170"/>
    </location>
</feature>
<feature type="domain" description="P-type ATPase A" evidence="27">
    <location>
        <begin position="292"/>
        <end position="381"/>
    </location>
</feature>
<dbReference type="GO" id="GO:0043005">
    <property type="term" value="C:neuron projection"/>
    <property type="evidence" value="ECO:0007669"/>
    <property type="project" value="UniProtKB-ARBA"/>
</dbReference>
<evidence type="ECO:0000313" key="29">
    <source>
        <dbReference type="Ensembl" id="ENSSSCP00040024042.1"/>
    </source>
</evidence>
<dbReference type="SUPFAM" id="SSF56784">
    <property type="entry name" value="HAD-like"/>
    <property type="match status" value="1"/>
</dbReference>
<comment type="function">
    <text evidence="21">ATPase which acts as a lysosomal polyamine exporter with high affinity for spermine. Also stimulates cellular uptake of polyamines and protects against polyamine toxicity. Plays a role in intracellular cation homeostasis and the maintenance of neuronal integrity. Contributes to cellular zinc homeostasis. Confers cellular protection against Mn(2+) and Zn(2+) toxicity and mitochondrial stress. Required for proper lysosomal and mitochondrial maintenance. Regulates the autophagy-lysosome pathway through the control of SYT11 expression at both transcriptional and post-translational levels. Facilitates recruitment of deacetylase HDAC6 to lysosomes to deacetylate CTTN, leading to actin polymerization, promotion of autophagosome-lysosome fusion and completion of autophagy. Promotes secretion of exosomes as well as secretion of SCNA via exosomes. Plays a role in lipid homeostasis.</text>
</comment>
<dbReference type="GO" id="GO:0006882">
    <property type="term" value="P:intracellular zinc ion homeostasis"/>
    <property type="evidence" value="ECO:0007669"/>
    <property type="project" value="UniProtKB-ARBA"/>
</dbReference>
<dbReference type="SFLD" id="SFLDG00002">
    <property type="entry name" value="C1.7:_P-type_atpase_like"/>
    <property type="match status" value="1"/>
</dbReference>
<dbReference type="FunFam" id="3.40.50.1000:FF:000068">
    <property type="entry name" value="Cation-transporting ATPase"/>
    <property type="match status" value="1"/>
</dbReference>
<feature type="transmembrane region" description="Helical" evidence="26">
    <location>
        <begin position="386"/>
        <end position="405"/>
    </location>
</feature>
<proteinExistence type="inferred from homology"/>
<dbReference type="GO" id="GO:0043025">
    <property type="term" value="C:neuronal cell body"/>
    <property type="evidence" value="ECO:0007669"/>
    <property type="project" value="UniProtKB-ARBA"/>
</dbReference>
<dbReference type="InterPro" id="IPR023299">
    <property type="entry name" value="ATPase_P-typ_cyto_dom_N"/>
</dbReference>
<dbReference type="InterPro" id="IPR018303">
    <property type="entry name" value="ATPase_P-typ_P_site"/>
</dbReference>
<evidence type="ECO:0000256" key="3">
    <source>
        <dbReference type="ARBA" id="ARBA00004542"/>
    </source>
</evidence>
<gene>
    <name evidence="29" type="primary">ATP13A2</name>
</gene>
<dbReference type="GO" id="GO:1905165">
    <property type="term" value="P:regulation of lysosomal protein catabolic process"/>
    <property type="evidence" value="ECO:0007669"/>
    <property type="project" value="UniProtKB-ARBA"/>
</dbReference>
<dbReference type="NCBIfam" id="TIGR01657">
    <property type="entry name" value="P-ATPase-V"/>
    <property type="match status" value="1"/>
</dbReference>
<organism evidence="29 30">
    <name type="scientific">Sus scrofa</name>
    <name type="common">Pig</name>
    <dbReference type="NCBI Taxonomy" id="9823"/>
    <lineage>
        <taxon>Eukaryota</taxon>
        <taxon>Metazoa</taxon>
        <taxon>Chordata</taxon>
        <taxon>Craniata</taxon>
        <taxon>Vertebrata</taxon>
        <taxon>Euteleostomi</taxon>
        <taxon>Mammalia</taxon>
        <taxon>Eutheria</taxon>
        <taxon>Laurasiatheria</taxon>
        <taxon>Artiodactyla</taxon>
        <taxon>Suina</taxon>
        <taxon>Suidae</taxon>
        <taxon>Sus</taxon>
    </lineage>
</organism>
<evidence type="ECO:0000256" key="2">
    <source>
        <dbReference type="ARBA" id="ARBA00004155"/>
    </source>
</evidence>
<keyword evidence="7 26" id="KW-0812">Transmembrane</keyword>
<evidence type="ECO:0000256" key="10">
    <source>
        <dbReference type="ARBA" id="ARBA00022753"/>
    </source>
</evidence>
<dbReference type="GO" id="GO:0010821">
    <property type="term" value="P:regulation of mitochondrion organization"/>
    <property type="evidence" value="ECO:0007669"/>
    <property type="project" value="UniProtKB-ARBA"/>
</dbReference>
<dbReference type="InterPro" id="IPR047821">
    <property type="entry name" value="P5B-type_ATPase"/>
</dbReference>
<keyword evidence="16" id="KW-0325">Glycoprotein</keyword>
<reference evidence="29" key="1">
    <citation type="submission" date="2025-08" db="UniProtKB">
        <authorList>
            <consortium name="Ensembl"/>
        </authorList>
    </citation>
    <scope>IDENTIFICATION</scope>
</reference>
<evidence type="ECO:0000256" key="23">
    <source>
        <dbReference type="ARBA" id="ARBA00065284"/>
    </source>
</evidence>
<dbReference type="NCBIfam" id="TIGR01494">
    <property type="entry name" value="ATPase_P-type"/>
    <property type="match status" value="2"/>
</dbReference>
<sequence>MSADSSPLVGNPPTGYGTLTIETSIDPLSSSVSSVRLSGYCGSPWRVIGYHIVVWMMAGIPLLLFRWKPVWGVRLRLQPCNLARAETLVIEIRDKEDSSWQLYTVQVQTEAISEGSLELPPQAQVEDGRSQVAVGAVPERAWKDTAQLHRTEEAQRTLRYYLFQGRRYIWIETQQAFCQVSLLDHGRTCDDIHRSCTGLSLQDQTVRKTIYGPNMISVPVKSYFQLLVDEALNPYYGFQAFSIALWLADHYYWYALCIFLISAVSICLSIYKTRKQSQTLRDMVKLSVRVCVCRPGGEEEWVDSSELVPGDCLVLPQEGGPMPCDAALVAGECVVNESSLTGESVPVLKTALPEGPVPYFPETHRRHTLFCGTLILQARAFVGPHVLAVVTQTALLGTIYSIFILHRNRVPLNEIVIRALDLVTVVVPPALPAAMTVCTLYAQSRLRSQGIFCIHPPRINLGGKLRLVCFDKTGTLTEDGLDVMGVVPLKGQEFLPLVPEPRHLPMGPLLRALATCHTLSWLQDTPVGDPMDLKMVESTGWVLEEGPSADMELGTQVLAVMKPPLREPHLQGMEEPPVPVSILSRFPFSSALQRMSVVVAWPGAAQPEAYVKGSPELVAGLCNPETVPTSFAQMLQSYTATGYRVVALASKPLPIAPSLEAARQLTRDTVERELRLLGLLVMRNLLKPQTTPVIQALRRTCIRTVMVTGDNLQTAVTVAQSCGMVGPQERLVIIHATPPEQGQPASLELLPVESSAAKNGAKDPDQAASYTMEPDPRSSHLALSGSTFGVLLKHFPKLLPKVLVQGTVFARMAPEQKTELVCELQKLQYCVGMCGDGANDCGALKAADVGISLSQAEASVVSPFTSSVASIECVPMVIREGRCSLDTSFSVFKYMALYSLTQFISVLILYTVNTNLGDVQFLVIDLVITTTVAVLMSRTGPALALGRARPPGALLSVPVLSSLLLQVALVAGVQLGGYFLTVAQPWFVPLNRTVPAPDNLPNYENTVVFSLSSFQYLILAVAMSKGAPFRRPLYTNVPFLVALALLGSLLVGLLLAPGLLQGLLALRTIADTCFKLLLLGLVAFNFVGAFMLESVLDQCLPGCLRWLRPKRVSKKLFKQLERELAEQPWPPPAGPVR</sequence>
<dbReference type="SUPFAM" id="SSF81665">
    <property type="entry name" value="Calcium ATPase, transmembrane domain M"/>
    <property type="match status" value="1"/>
</dbReference>
<dbReference type="InterPro" id="IPR047819">
    <property type="entry name" value="P5A-ATPase_N"/>
</dbReference>
<dbReference type="AlphaFoldDB" id="A0A8D1ELQ9"/>
<dbReference type="InterPro" id="IPR006544">
    <property type="entry name" value="P-type_TPase_V"/>
</dbReference>
<feature type="transmembrane region" description="Helical" evidence="26">
    <location>
        <begin position="417"/>
        <end position="442"/>
    </location>
</feature>
<evidence type="ECO:0000256" key="21">
    <source>
        <dbReference type="ARBA" id="ARBA00053898"/>
    </source>
</evidence>
<evidence type="ECO:0000256" key="14">
    <source>
        <dbReference type="ARBA" id="ARBA00022989"/>
    </source>
</evidence>
<evidence type="ECO:0000256" key="8">
    <source>
        <dbReference type="ARBA" id="ARBA00022723"/>
    </source>
</evidence>
<feature type="transmembrane region" description="Helical" evidence="26">
    <location>
        <begin position="1007"/>
        <end position="1024"/>
    </location>
</feature>
<dbReference type="Gene3D" id="3.40.50.1000">
    <property type="entry name" value="HAD superfamily/HAD-like"/>
    <property type="match status" value="2"/>
</dbReference>
<keyword evidence="14 26" id="KW-1133">Transmembrane helix</keyword>
<evidence type="ECO:0000256" key="5">
    <source>
        <dbReference type="ARBA" id="ARBA00022448"/>
    </source>
</evidence>
<dbReference type="GO" id="GO:0032585">
    <property type="term" value="C:multivesicular body membrane"/>
    <property type="evidence" value="ECO:0007669"/>
    <property type="project" value="UniProtKB-SubCell"/>
</dbReference>
<dbReference type="GO" id="GO:0046872">
    <property type="term" value="F:metal ion binding"/>
    <property type="evidence" value="ECO:0007669"/>
    <property type="project" value="UniProtKB-KW"/>
</dbReference>
<dbReference type="InterPro" id="IPR008250">
    <property type="entry name" value="ATPase_P-typ_transduc_dom_A_sf"/>
</dbReference>
<evidence type="ECO:0000256" key="7">
    <source>
        <dbReference type="ARBA" id="ARBA00022692"/>
    </source>
</evidence>
<dbReference type="InterPro" id="IPR059000">
    <property type="entry name" value="ATPase_P-type_domA"/>
</dbReference>
<dbReference type="PANTHER" id="PTHR45630">
    <property type="entry name" value="CATION-TRANSPORTING ATPASE-RELATED"/>
    <property type="match status" value="1"/>
</dbReference>
<dbReference type="Ensembl" id="ENSSSCT00040057730.1">
    <property type="protein sequence ID" value="ENSSSCP00040024042.1"/>
    <property type="gene ID" value="ENSSSCG00040042403.1"/>
</dbReference>
<dbReference type="GO" id="GO:0005524">
    <property type="term" value="F:ATP binding"/>
    <property type="evidence" value="ECO:0007669"/>
    <property type="project" value="UniProtKB-KW"/>
</dbReference>
<dbReference type="Proteomes" id="UP000694722">
    <property type="component" value="Unplaced"/>
</dbReference>
<dbReference type="SFLD" id="SFLDS00003">
    <property type="entry name" value="Haloacid_Dehalogenase"/>
    <property type="match status" value="1"/>
</dbReference>
<dbReference type="FunFam" id="1.20.1110.10:FF:000023">
    <property type="entry name" value="Cation-transporting ATPase"/>
    <property type="match status" value="1"/>
</dbReference>
<evidence type="ECO:0000256" key="4">
    <source>
        <dbReference type="ARBA" id="ARBA00006000"/>
    </source>
</evidence>
<dbReference type="GO" id="GO:0000421">
    <property type="term" value="C:autophagosome membrane"/>
    <property type="evidence" value="ECO:0007669"/>
    <property type="project" value="UniProtKB-SubCell"/>
</dbReference>
<evidence type="ECO:0000256" key="6">
    <source>
        <dbReference type="ARBA" id="ARBA00022553"/>
    </source>
</evidence>
<feature type="region of interest" description="Disordered" evidence="25">
    <location>
        <begin position="756"/>
        <end position="778"/>
    </location>
</feature>
<feature type="transmembrane region" description="Helical" evidence="26">
    <location>
        <begin position="957"/>
        <end position="987"/>
    </location>
</feature>
<protein>
    <recommendedName>
        <fullName evidence="24">Polyamine-transporting ATPase 13A2</fullName>
    </recommendedName>
</protein>
<dbReference type="InterPro" id="IPR023298">
    <property type="entry name" value="ATPase_P-typ_TM_dom_sf"/>
</dbReference>
<comment type="catalytic activity">
    <reaction evidence="20">
        <text>spermine(out) + ATP + H2O = spermine(in) + ADP + phosphate + H(+)</text>
        <dbReference type="Rhea" id="RHEA:63368"/>
        <dbReference type="ChEBI" id="CHEBI:15377"/>
        <dbReference type="ChEBI" id="CHEBI:15378"/>
        <dbReference type="ChEBI" id="CHEBI:30616"/>
        <dbReference type="ChEBI" id="CHEBI:43474"/>
        <dbReference type="ChEBI" id="CHEBI:45725"/>
        <dbReference type="ChEBI" id="CHEBI:456216"/>
    </reaction>
</comment>
<comment type="subcellular location">
    <subcellularLocation>
        <location evidence="3">Cytoplasmic vesicle</location>
        <location evidence="3">Autophagosome membrane</location>
        <topology evidence="3">Multi-pass membrane protein</topology>
    </subcellularLocation>
    <subcellularLocation>
        <location evidence="22">Endosome</location>
        <location evidence="22">Multivesicular body membrane</location>
        <topology evidence="22">Multi-pass membrane protein</topology>
    </subcellularLocation>
    <subcellularLocation>
        <location evidence="1">Late endosome membrane</location>
        <topology evidence="1">Multi-pass membrane protein</topology>
    </subcellularLocation>
    <subcellularLocation>
        <location evidence="2">Lysosome membrane</location>
        <topology evidence="2">Multi-pass membrane protein</topology>
    </subcellularLocation>
</comment>
<dbReference type="GO" id="GO:0015662">
    <property type="term" value="F:P-type ion transporter activity"/>
    <property type="evidence" value="ECO:0007669"/>
    <property type="project" value="InterPro"/>
</dbReference>
<comment type="similarity">
    <text evidence="4">Belongs to the cation transport ATPase (P-type) (TC 3.A.3) family. Type V subfamily.</text>
</comment>
<dbReference type="GO" id="GO:0061462">
    <property type="term" value="P:protein localization to lysosome"/>
    <property type="evidence" value="ECO:0007669"/>
    <property type="project" value="UniProtKB-ARBA"/>
</dbReference>
<dbReference type="PANTHER" id="PTHR45630:SF2">
    <property type="entry name" value="POLYAMINE-TRANSPORTING ATPASE 13A2"/>
    <property type="match status" value="1"/>
</dbReference>
<evidence type="ECO:0000256" key="19">
    <source>
        <dbReference type="ARBA" id="ARBA00050445"/>
    </source>
</evidence>
<comment type="subunit">
    <text evidence="23">Interacts with MYCBP2; the interaction inhibits the ubiquitination of TSC2 by MYCBP2. Interacts with HDAC6; the interaction results in recruitment of HDAC6 to lysosomes to promote CTTN deacetylation.</text>
</comment>
<keyword evidence="10" id="KW-0967">Endosome</keyword>
<evidence type="ECO:0000256" key="12">
    <source>
        <dbReference type="ARBA" id="ARBA00022842"/>
    </source>
</evidence>
<evidence type="ECO:0000256" key="22">
    <source>
        <dbReference type="ARBA" id="ARBA00060400"/>
    </source>
</evidence>
<keyword evidence="8" id="KW-0479">Metal-binding</keyword>
<keyword evidence="11" id="KW-0067">ATP-binding</keyword>
<evidence type="ECO:0000256" key="9">
    <source>
        <dbReference type="ARBA" id="ARBA00022741"/>
    </source>
</evidence>
<dbReference type="InterPro" id="IPR036412">
    <property type="entry name" value="HAD-like_sf"/>
</dbReference>
<comment type="catalytic activity">
    <reaction evidence="19">
        <text>spermidine(out) + ATP + H2O = spermidine(in) + ADP + phosphate + H(+)</text>
        <dbReference type="Rhea" id="RHEA:29999"/>
        <dbReference type="ChEBI" id="CHEBI:15377"/>
        <dbReference type="ChEBI" id="CHEBI:15378"/>
        <dbReference type="ChEBI" id="CHEBI:30616"/>
        <dbReference type="ChEBI" id="CHEBI:43474"/>
        <dbReference type="ChEBI" id="CHEBI:57834"/>
        <dbReference type="ChEBI" id="CHEBI:456216"/>
    </reaction>
</comment>
<dbReference type="Gene3D" id="1.20.1110.10">
    <property type="entry name" value="Calcium-transporting ATPase, transmembrane domain"/>
    <property type="match status" value="1"/>
</dbReference>
<evidence type="ECO:0000256" key="15">
    <source>
        <dbReference type="ARBA" id="ARBA00023136"/>
    </source>
</evidence>
<dbReference type="Gene3D" id="2.70.150.10">
    <property type="entry name" value="Calcium-transporting ATPase, cytoplasmic transduction domain A"/>
    <property type="match status" value="1"/>
</dbReference>
<feature type="transmembrane region" description="Helical" evidence="26">
    <location>
        <begin position="1076"/>
        <end position="1096"/>
    </location>
</feature>
<evidence type="ECO:0000313" key="30">
    <source>
        <dbReference type="Proteomes" id="UP000694722"/>
    </source>
</evidence>
<feature type="transmembrane region" description="Helical" evidence="26">
    <location>
        <begin position="919"/>
        <end position="936"/>
    </location>
</feature>
<dbReference type="SFLD" id="SFLDF00027">
    <property type="entry name" value="p-type_atpase"/>
    <property type="match status" value="1"/>
</dbReference>
<dbReference type="PROSITE" id="PS00154">
    <property type="entry name" value="ATPASE_E1_E2"/>
    <property type="match status" value="1"/>
</dbReference>
<keyword evidence="17" id="KW-0458">Lysosome</keyword>
<dbReference type="GO" id="GO:1903543">
    <property type="term" value="P:positive regulation of exosomal secretion"/>
    <property type="evidence" value="ECO:0007669"/>
    <property type="project" value="UniProtKB-ARBA"/>
</dbReference>
<dbReference type="GO" id="GO:0016887">
    <property type="term" value="F:ATP hydrolysis activity"/>
    <property type="evidence" value="ECO:0007669"/>
    <property type="project" value="InterPro"/>
</dbReference>
<dbReference type="Pfam" id="PF12409">
    <property type="entry name" value="P5-ATPase"/>
    <property type="match status" value="1"/>
</dbReference>
<dbReference type="FunFam" id="2.70.150.10:FF:000060">
    <property type="entry name" value="Cation-transporting ATPase"/>
    <property type="match status" value="1"/>
</dbReference>
<dbReference type="GO" id="GO:0019829">
    <property type="term" value="F:ATPase-coupled monoatomic cation transmembrane transporter activity"/>
    <property type="evidence" value="ECO:0007669"/>
    <property type="project" value="InterPro"/>
</dbReference>
<dbReference type="SUPFAM" id="SSF81660">
    <property type="entry name" value="Metal cation-transporting ATPase, ATP-binding domain N"/>
    <property type="match status" value="1"/>
</dbReference>
<evidence type="ECO:0000256" key="16">
    <source>
        <dbReference type="ARBA" id="ARBA00023180"/>
    </source>
</evidence>
<evidence type="ECO:0000256" key="13">
    <source>
        <dbReference type="ARBA" id="ARBA00022967"/>
    </source>
</evidence>
<evidence type="ECO:0000256" key="20">
    <source>
        <dbReference type="ARBA" id="ARBA00051772"/>
    </source>
</evidence>
<dbReference type="Pfam" id="PF13246">
    <property type="entry name" value="Cation_ATPase"/>
    <property type="match status" value="1"/>
</dbReference>
<accession>A0A8D1ELQ9</accession>
<keyword evidence="13" id="KW-1278">Translocase</keyword>
<evidence type="ECO:0000256" key="18">
    <source>
        <dbReference type="ARBA" id="ARBA00023329"/>
    </source>
</evidence>
<evidence type="ECO:0000259" key="28">
    <source>
        <dbReference type="Pfam" id="PF12409"/>
    </source>
</evidence>
<dbReference type="Gene3D" id="3.40.1110.10">
    <property type="entry name" value="Calcium-transporting ATPase, cytoplasmic domain N"/>
    <property type="match status" value="1"/>
</dbReference>